<evidence type="ECO:0000313" key="7">
    <source>
        <dbReference type="Ensembl" id="ENSSAUP00010006422.1"/>
    </source>
</evidence>
<dbReference type="AlphaFoldDB" id="A0A671U0M7"/>
<sequence length="835" mass="95260">MERDLGEKDSISPSEIRLVLIGGRWAGKSSCGNTILGEGRFECGRTRTAQSEARHTEVEGRRLIVVDAPGWKCSLSLTEIPERDKQSFKLNASKCPPGPNVFLLVIPIDCAFSGEQRRIVEQHMRLLREQAWRYTMVLFTCGDILGKKTIEQHIESEGDALKWLIDKCRHRYHVFNNKEKSDSSQVTQLLEKINEMVRHNEGSYYEVDEQTLNIIETKQREVAEKAEKRRRRAEEQRQQMKTVLEESTETLQKLKIVVLGSRGVGKTSVGNTILGIKETEDGRRTAHSVARQGFVGKTEVTVVDTPDADGSFNANHLDAVTTHMELLGEEVWRRTIVVFTRGDWLGSNTIEQYIEGEGQAMQSLVEQCGNRYHVIDNKNADDGTQVTELLEKITETVAGNGWDHFAPDEEIFLTIQEKRRQVEERARLRESQVKARRRVLSGSSNRLQELRIAMLGQRTSGKSASGNNILREEVFPTCESMHCREEKGEVAGRSITVIDTPGWWKNSSHWSQETDKEIARGLLGSPSGVHAVLLVVPLDLRFREAQQVALEEHMNLFDASVWKHTMVLFTYVNRIADESIEEHIEREHSALRWLVDKCENRYHVINLMDKNDLTQVTELFEKIEEMVAGNNGRLFSPEANKIHERIQEKFRNWQLKHVLKQRVEEEYRRRELELMTGFRETLYKLQTVVHENATSTKPKSPIADMTKIIAKGIGQRKKGGREKEDDIEAVLSHHIEKLDKDIMSSTDHLRSSMELLVPDLKGNNPAPSITNSQSDRGPPLKSSAPFDNVLRWLSSLQIARNAESELTLNFSETSGYRSMPPEDDLDLDTEADILE</sequence>
<evidence type="ECO:0000256" key="1">
    <source>
        <dbReference type="ARBA" id="ARBA00008535"/>
    </source>
</evidence>
<feature type="domain" description="AIG1-type G" evidence="6">
    <location>
        <begin position="13"/>
        <end position="214"/>
    </location>
</feature>
<evidence type="ECO:0000256" key="3">
    <source>
        <dbReference type="ARBA" id="ARBA00023134"/>
    </source>
</evidence>
<feature type="region of interest" description="Disordered" evidence="5">
    <location>
        <begin position="813"/>
        <end position="835"/>
    </location>
</feature>
<evidence type="ECO:0000313" key="8">
    <source>
        <dbReference type="Proteomes" id="UP000472265"/>
    </source>
</evidence>
<dbReference type="GeneTree" id="ENSGT00940000162556"/>
<feature type="coiled-coil region" evidence="4">
    <location>
        <begin position="216"/>
        <end position="250"/>
    </location>
</feature>
<dbReference type="InParanoid" id="A0A671U0M7"/>
<organism evidence="7 8">
    <name type="scientific">Sparus aurata</name>
    <name type="common">Gilthead sea bream</name>
    <dbReference type="NCBI Taxonomy" id="8175"/>
    <lineage>
        <taxon>Eukaryota</taxon>
        <taxon>Metazoa</taxon>
        <taxon>Chordata</taxon>
        <taxon>Craniata</taxon>
        <taxon>Vertebrata</taxon>
        <taxon>Euteleostomi</taxon>
        <taxon>Actinopterygii</taxon>
        <taxon>Neopterygii</taxon>
        <taxon>Teleostei</taxon>
        <taxon>Neoteleostei</taxon>
        <taxon>Acanthomorphata</taxon>
        <taxon>Eupercaria</taxon>
        <taxon>Spariformes</taxon>
        <taxon>Sparidae</taxon>
        <taxon>Sparus</taxon>
    </lineage>
</organism>
<reference evidence="7" key="1">
    <citation type="submission" date="2021-04" db="EMBL/GenBank/DDBJ databases">
        <authorList>
            <consortium name="Wellcome Sanger Institute Data Sharing"/>
        </authorList>
    </citation>
    <scope>NUCLEOTIDE SEQUENCE [LARGE SCALE GENOMIC DNA]</scope>
</reference>
<dbReference type="GO" id="GO:0005525">
    <property type="term" value="F:GTP binding"/>
    <property type="evidence" value="ECO:0007669"/>
    <property type="project" value="UniProtKB-KW"/>
</dbReference>
<evidence type="ECO:0000256" key="2">
    <source>
        <dbReference type="ARBA" id="ARBA00022741"/>
    </source>
</evidence>
<dbReference type="Pfam" id="PF04548">
    <property type="entry name" value="AIG1"/>
    <property type="match status" value="3"/>
</dbReference>
<protein>
    <recommendedName>
        <fullName evidence="6">AIG1-type G domain-containing protein</fullName>
    </recommendedName>
</protein>
<dbReference type="PROSITE" id="PS51720">
    <property type="entry name" value="G_AIG1"/>
    <property type="match status" value="2"/>
</dbReference>
<evidence type="ECO:0000259" key="6">
    <source>
        <dbReference type="PROSITE" id="PS51720"/>
    </source>
</evidence>
<feature type="domain" description="AIG1-type G" evidence="6">
    <location>
        <begin position="447"/>
        <end position="644"/>
    </location>
</feature>
<reference evidence="7" key="3">
    <citation type="submission" date="2025-09" db="UniProtKB">
        <authorList>
            <consortium name="Ensembl"/>
        </authorList>
    </citation>
    <scope>IDENTIFICATION</scope>
</reference>
<feature type="compositionally biased region" description="Polar residues" evidence="5">
    <location>
        <begin position="765"/>
        <end position="775"/>
    </location>
</feature>
<dbReference type="Proteomes" id="UP000472265">
    <property type="component" value="Chromosome 11"/>
</dbReference>
<feature type="compositionally biased region" description="Acidic residues" evidence="5">
    <location>
        <begin position="821"/>
        <end position="835"/>
    </location>
</feature>
<keyword evidence="8" id="KW-1185">Reference proteome</keyword>
<dbReference type="Ensembl" id="ENSSAUT00010006915.1">
    <property type="protein sequence ID" value="ENSSAUP00010006422.1"/>
    <property type="gene ID" value="ENSSAUG00010003264.1"/>
</dbReference>
<name>A0A671U0M7_SPAAU</name>
<dbReference type="SUPFAM" id="SSF52540">
    <property type="entry name" value="P-loop containing nucleoside triphosphate hydrolases"/>
    <property type="match status" value="3"/>
</dbReference>
<evidence type="ECO:0000256" key="5">
    <source>
        <dbReference type="SAM" id="MobiDB-lite"/>
    </source>
</evidence>
<proteinExistence type="inferred from homology"/>
<evidence type="ECO:0000256" key="4">
    <source>
        <dbReference type="SAM" id="Coils"/>
    </source>
</evidence>
<comment type="similarity">
    <text evidence="1">Belongs to the TRAFAC class TrmE-Era-EngA-EngB-Septin-like GTPase superfamily. AIG1/Toc34/Toc159-like paraseptin GTPase family. IAN subfamily.</text>
</comment>
<accession>A0A671U0M7</accession>
<feature type="region of interest" description="Disordered" evidence="5">
    <location>
        <begin position="758"/>
        <end position="783"/>
    </location>
</feature>
<dbReference type="InterPro" id="IPR045058">
    <property type="entry name" value="GIMA/IAN/Toc"/>
</dbReference>
<dbReference type="FunFam" id="3.40.50.300:FF:001809">
    <property type="entry name" value="Si:ch1073-365p7.2"/>
    <property type="match status" value="2"/>
</dbReference>
<dbReference type="Gene3D" id="3.40.50.300">
    <property type="entry name" value="P-loop containing nucleotide triphosphate hydrolases"/>
    <property type="match status" value="4"/>
</dbReference>
<dbReference type="InterPro" id="IPR006703">
    <property type="entry name" value="G_AIG1"/>
</dbReference>
<dbReference type="PANTHER" id="PTHR10903:SF107">
    <property type="entry name" value="GTPASE IMAP FAMILY MEMBER 4-LIKE-RELATED"/>
    <property type="match status" value="1"/>
</dbReference>
<dbReference type="PANTHER" id="PTHR10903">
    <property type="entry name" value="GTPASE, IMAP FAMILY MEMBER-RELATED"/>
    <property type="match status" value="1"/>
</dbReference>
<keyword evidence="3" id="KW-0342">GTP-binding</keyword>
<keyword evidence="2" id="KW-0547">Nucleotide-binding</keyword>
<reference evidence="7" key="2">
    <citation type="submission" date="2025-08" db="UniProtKB">
        <authorList>
            <consortium name="Ensembl"/>
        </authorList>
    </citation>
    <scope>IDENTIFICATION</scope>
</reference>
<dbReference type="InterPro" id="IPR027417">
    <property type="entry name" value="P-loop_NTPase"/>
</dbReference>
<keyword evidence="4" id="KW-0175">Coiled coil</keyword>